<evidence type="ECO:0000256" key="7">
    <source>
        <dbReference type="PROSITE-ProRule" id="PRU00175"/>
    </source>
</evidence>
<dbReference type="SUPFAM" id="SSF57850">
    <property type="entry name" value="RING/U-box"/>
    <property type="match status" value="1"/>
</dbReference>
<feature type="domain" description="SH3" evidence="10">
    <location>
        <begin position="231"/>
        <end position="296"/>
    </location>
</feature>
<feature type="compositionally biased region" description="Basic and acidic residues" evidence="9">
    <location>
        <begin position="706"/>
        <end position="717"/>
    </location>
</feature>
<evidence type="ECO:0000259" key="10">
    <source>
        <dbReference type="PROSITE" id="PS50002"/>
    </source>
</evidence>
<dbReference type="GeneTree" id="ENSGT00940000160067"/>
<feature type="region of interest" description="Disordered" evidence="9">
    <location>
        <begin position="571"/>
        <end position="592"/>
    </location>
</feature>
<dbReference type="GO" id="GO:0043066">
    <property type="term" value="P:negative regulation of apoptotic process"/>
    <property type="evidence" value="ECO:0007669"/>
    <property type="project" value="TreeGrafter"/>
</dbReference>
<dbReference type="PROSITE" id="PS50002">
    <property type="entry name" value="SH3"/>
    <property type="match status" value="3"/>
</dbReference>
<dbReference type="GO" id="GO:0016567">
    <property type="term" value="P:protein ubiquitination"/>
    <property type="evidence" value="ECO:0007669"/>
    <property type="project" value="TreeGrafter"/>
</dbReference>
<dbReference type="InterPro" id="IPR050384">
    <property type="entry name" value="Endophilin_SH3RF"/>
</dbReference>
<sequence length="876" mass="95489">MDSPSGNQHSYVMVDYSVSRVPEALLPKRGGPFKMEELALMALLECPLCFQQLDVSAKVLPCQHTFCMSCLQRQESAQSQLLCPECRAPVPARTVEELPANLLLVRLLEGLQGSPGPPGPSSDRQTARSAVPLARGSLTVREGQQQQQQESHPREKQGHNEFSLRAPVRHQRGDTSGELVPTPGNGITPKHKVDEDWHHGNTADSSGAPSTASTLQAASQMPQLQPLQQSQPPPLCRALFDFNPKEMNLEDNKYCLSFLKGDILTIIKRVDEHWIEAKLGEKVGVCPLQFIEPNSVAAKLLEGKNRKGSDSAEFHHRSGGKDKATDVSNRTTHYGVPQVPAKTPIFNALHLSNQQKQPAASSINFHQTTKGETTNISTFNSFNHQGLSHCLSVPPTVRGLSHSSRVNSQRIRRHSDTTHRHLLQSEKKMSSETPPTISMALVNPQMSSASADGKNSSTQQLSISVCAVLYSYKPRRTEELELRKGEMVGVYGKFKEGWLRGLSLRTGKVGILPSNYISPVLRTSARLLETKAANASSQYNTVTGKKPTAAKNPAVVLALDRVNSDGTIYSTGQVPSVPNGAQHAMSSTGTGKPSLYGSAQGWDTVRRIFNPHKGSNHFSHTSNMNVPSNSQHFAQVQASGYSPALQRKKNFSILSNSGRPLGWMTEPPAPSAAAIFKDRDFTASHEATFQHDRHPSNGPHSILVRPDSHKNSTDKPAKSVRFLTDEDSPPPRPRTSSWSSGNQVPSNCRPGPLPLEVWAPSLTLGRDGPGIILKEGKVPILRKGLETAISDLNSNPQKPIPSQPSLSAVSAQFSPSRHRVTTTHLAQTDSEFSLLQGELVLVHRPRPDGRVLVTQESSGQTGLFHCSVLQALERLS</sequence>
<dbReference type="CDD" id="cd11787">
    <property type="entry name" value="SH3_SH3RF_2"/>
    <property type="match status" value="1"/>
</dbReference>
<dbReference type="OrthoDB" id="2163411at2759"/>
<dbReference type="GeneID" id="127374877"/>
<evidence type="ECO:0000259" key="11">
    <source>
        <dbReference type="PROSITE" id="PS50089"/>
    </source>
</evidence>
<evidence type="ECO:0000256" key="3">
    <source>
        <dbReference type="ARBA" id="ARBA00022723"/>
    </source>
</evidence>
<evidence type="ECO:0000256" key="4">
    <source>
        <dbReference type="ARBA" id="ARBA00022771"/>
    </source>
</evidence>
<dbReference type="GO" id="GO:0032436">
    <property type="term" value="P:positive regulation of proteasomal ubiquitin-dependent protein catabolic process"/>
    <property type="evidence" value="ECO:0007669"/>
    <property type="project" value="TreeGrafter"/>
</dbReference>
<feature type="compositionally biased region" description="Basic and acidic residues" evidence="9">
    <location>
        <begin position="305"/>
        <end position="325"/>
    </location>
</feature>
<feature type="region of interest" description="Disordered" evidence="9">
    <location>
        <begin position="688"/>
        <end position="751"/>
    </location>
</feature>
<keyword evidence="6" id="KW-0832">Ubl conjugation</keyword>
<dbReference type="GO" id="GO:0008270">
    <property type="term" value="F:zinc ion binding"/>
    <property type="evidence" value="ECO:0007669"/>
    <property type="project" value="UniProtKB-KW"/>
</dbReference>
<feature type="compositionally biased region" description="Polar residues" evidence="9">
    <location>
        <begin position="202"/>
        <end position="214"/>
    </location>
</feature>
<dbReference type="PANTHER" id="PTHR14167:SF84">
    <property type="entry name" value="E3 UBIQUITIN-PROTEIN LIGASE SH3RF2 ISOFORM X1"/>
    <property type="match status" value="1"/>
</dbReference>
<evidence type="ECO:0000256" key="5">
    <source>
        <dbReference type="ARBA" id="ARBA00022833"/>
    </source>
</evidence>
<dbReference type="Pfam" id="PF13445">
    <property type="entry name" value="zf-RING_UBOX"/>
    <property type="match status" value="1"/>
</dbReference>
<keyword evidence="3" id="KW-0479">Metal-binding</keyword>
<dbReference type="InterPro" id="IPR036028">
    <property type="entry name" value="SH3-like_dom_sf"/>
</dbReference>
<feature type="region of interest" description="Disordered" evidence="9">
    <location>
        <begin position="398"/>
        <end position="419"/>
    </location>
</feature>
<dbReference type="AlphaFoldDB" id="A0A8C4DWP8"/>
<evidence type="ECO:0000256" key="1">
    <source>
        <dbReference type="ARBA" id="ARBA00008649"/>
    </source>
</evidence>
<dbReference type="PROSITE" id="PS00518">
    <property type="entry name" value="ZF_RING_1"/>
    <property type="match status" value="1"/>
</dbReference>
<feature type="domain" description="SH3" evidence="10">
    <location>
        <begin position="813"/>
        <end position="874"/>
    </location>
</feature>
<dbReference type="SMART" id="SM00184">
    <property type="entry name" value="RING"/>
    <property type="match status" value="1"/>
</dbReference>
<dbReference type="CTD" id="153769"/>
<reference evidence="12" key="2">
    <citation type="submission" date="2025-09" db="UniProtKB">
        <authorList>
            <consortium name="Ensembl"/>
        </authorList>
    </citation>
    <scope>IDENTIFICATION</scope>
</reference>
<dbReference type="InterPro" id="IPR017907">
    <property type="entry name" value="Znf_RING_CS"/>
</dbReference>
<name>A0A8C4DWP8_DICLA</name>
<feature type="domain" description="SH3" evidence="10">
    <location>
        <begin position="461"/>
        <end position="522"/>
    </location>
</feature>
<dbReference type="PANTHER" id="PTHR14167">
    <property type="entry name" value="SH3 DOMAIN-CONTAINING"/>
    <property type="match status" value="1"/>
</dbReference>
<dbReference type="SUPFAM" id="SSF50044">
    <property type="entry name" value="SH3-domain"/>
    <property type="match status" value="3"/>
</dbReference>
<reference evidence="12" key="1">
    <citation type="submission" date="2025-08" db="UniProtKB">
        <authorList>
            <consortium name="Ensembl"/>
        </authorList>
    </citation>
    <scope>IDENTIFICATION</scope>
</reference>
<feature type="compositionally biased region" description="Low complexity" evidence="9">
    <location>
        <begin position="215"/>
        <end position="230"/>
    </location>
</feature>
<evidence type="ECO:0000256" key="8">
    <source>
        <dbReference type="PROSITE-ProRule" id="PRU00192"/>
    </source>
</evidence>
<protein>
    <recommendedName>
        <fullName evidence="14">E3 ubiquitin-protein ligase SH3RF2</fullName>
    </recommendedName>
</protein>
<dbReference type="Ensembl" id="ENSDLAT00005011153.2">
    <property type="protein sequence ID" value="ENSDLAP00005010176.1"/>
    <property type="gene ID" value="ENSDLAG00005005327.2"/>
</dbReference>
<evidence type="ECO:0000256" key="2">
    <source>
        <dbReference type="ARBA" id="ARBA00022443"/>
    </source>
</evidence>
<dbReference type="Pfam" id="PF14604">
    <property type="entry name" value="SH3_9"/>
    <property type="match status" value="1"/>
</dbReference>
<dbReference type="SMART" id="SM00326">
    <property type="entry name" value="SH3"/>
    <property type="match status" value="3"/>
</dbReference>
<dbReference type="InterPro" id="IPR027370">
    <property type="entry name" value="Znf-RING_euk"/>
</dbReference>
<proteinExistence type="inferred from homology"/>
<feature type="region of interest" description="Disordered" evidence="9">
    <location>
        <begin position="139"/>
        <end position="232"/>
    </location>
</feature>
<dbReference type="GO" id="GO:0061630">
    <property type="term" value="F:ubiquitin protein ligase activity"/>
    <property type="evidence" value="ECO:0007669"/>
    <property type="project" value="TreeGrafter"/>
</dbReference>
<dbReference type="RefSeq" id="XP_051276502.1">
    <property type="nucleotide sequence ID" value="XM_051420542.1"/>
</dbReference>
<evidence type="ECO:0000313" key="12">
    <source>
        <dbReference type="Ensembl" id="ENSDLAP00005010176.1"/>
    </source>
</evidence>
<dbReference type="InterPro" id="IPR013083">
    <property type="entry name" value="Znf_RING/FYVE/PHD"/>
</dbReference>
<feature type="compositionally biased region" description="Basic and acidic residues" evidence="9">
    <location>
        <begin position="191"/>
        <end position="201"/>
    </location>
</feature>
<keyword evidence="4 7" id="KW-0863">Zinc-finger</keyword>
<dbReference type="Gene3D" id="3.30.40.10">
    <property type="entry name" value="Zinc/RING finger domain, C3HC4 (zinc finger)"/>
    <property type="match status" value="1"/>
</dbReference>
<dbReference type="InterPro" id="IPR001452">
    <property type="entry name" value="SH3_domain"/>
</dbReference>
<dbReference type="OMA" id="TGIFHNT"/>
<accession>A0A8C4DWP8</accession>
<dbReference type="FunFam" id="3.30.40.10:FF:000077">
    <property type="entry name" value="E3 ubiquitin-protein ligase SH3RF1 isoform X1"/>
    <property type="match status" value="1"/>
</dbReference>
<comment type="similarity">
    <text evidence="1">Belongs to the SH3RF family.</text>
</comment>
<gene>
    <name evidence="12" type="primary">sh3rf2</name>
</gene>
<keyword evidence="13" id="KW-1185">Reference proteome</keyword>
<feature type="region of interest" description="Disordered" evidence="9">
    <location>
        <begin position="305"/>
        <end position="328"/>
    </location>
</feature>
<evidence type="ECO:0008006" key="14">
    <source>
        <dbReference type="Google" id="ProtNLM"/>
    </source>
</evidence>
<dbReference type="Proteomes" id="UP000694389">
    <property type="component" value="Unassembled WGS sequence"/>
</dbReference>
<evidence type="ECO:0000313" key="13">
    <source>
        <dbReference type="Proteomes" id="UP000694389"/>
    </source>
</evidence>
<dbReference type="Pfam" id="PF00018">
    <property type="entry name" value="SH3_1"/>
    <property type="match status" value="1"/>
</dbReference>
<organism evidence="12 13">
    <name type="scientific">Dicentrarchus labrax</name>
    <name type="common">European seabass</name>
    <name type="synonym">Morone labrax</name>
    <dbReference type="NCBI Taxonomy" id="13489"/>
    <lineage>
        <taxon>Eukaryota</taxon>
        <taxon>Metazoa</taxon>
        <taxon>Chordata</taxon>
        <taxon>Craniata</taxon>
        <taxon>Vertebrata</taxon>
        <taxon>Euteleostomi</taxon>
        <taxon>Actinopterygii</taxon>
        <taxon>Neopterygii</taxon>
        <taxon>Teleostei</taxon>
        <taxon>Neoteleostei</taxon>
        <taxon>Acanthomorphata</taxon>
        <taxon>Eupercaria</taxon>
        <taxon>Moronidae</taxon>
        <taxon>Dicentrarchus</taxon>
    </lineage>
</organism>
<evidence type="ECO:0000256" key="9">
    <source>
        <dbReference type="SAM" id="MobiDB-lite"/>
    </source>
</evidence>
<keyword evidence="5" id="KW-0862">Zinc</keyword>
<keyword evidence="2 8" id="KW-0728">SH3 domain</keyword>
<feature type="domain" description="RING-type" evidence="11">
    <location>
        <begin position="46"/>
        <end position="87"/>
    </location>
</feature>
<evidence type="ECO:0000256" key="6">
    <source>
        <dbReference type="ARBA" id="ARBA00022843"/>
    </source>
</evidence>
<dbReference type="Gene3D" id="2.30.30.40">
    <property type="entry name" value="SH3 Domains"/>
    <property type="match status" value="2"/>
</dbReference>
<dbReference type="GO" id="GO:0046330">
    <property type="term" value="P:positive regulation of JNK cascade"/>
    <property type="evidence" value="ECO:0007669"/>
    <property type="project" value="TreeGrafter"/>
</dbReference>
<dbReference type="PROSITE" id="PS50089">
    <property type="entry name" value="ZF_RING_2"/>
    <property type="match status" value="1"/>
</dbReference>
<dbReference type="InterPro" id="IPR001841">
    <property type="entry name" value="Znf_RING"/>
</dbReference>